<organism evidence="1 2">
    <name type="scientific">Vibrio jasicida</name>
    <dbReference type="NCBI Taxonomy" id="766224"/>
    <lineage>
        <taxon>Bacteria</taxon>
        <taxon>Pseudomonadati</taxon>
        <taxon>Pseudomonadota</taxon>
        <taxon>Gammaproteobacteria</taxon>
        <taxon>Vibrionales</taxon>
        <taxon>Vibrionaceae</taxon>
        <taxon>Vibrio</taxon>
    </lineage>
</organism>
<accession>A0ABW7JF92</accession>
<sequence>MTSNQVHCTAKERVNRMNTISCSDVLTIAGMLLVTAFTSSVVASDINEAQCEGSFQVSINDVPYKLKVAQPDTLWFQGKVELDNRLVNCVNGIAIKPSNGWQQVVTGPQGKVNSTVLNAQRKSLNRTPQGDFLLPNRGGKQVDFWVQVPEGKIMQPGNYRADFELSLFGKQVDAVVKNASLDYTIKPFVRARIEAKSSSRISVSGARITVDMGNLTNRNHRALDIIVISNASVKLELNSLNNGHLVNTRKPTHKVPYTTSLQGQNIDLDSPICLNTRRGNQTRFNMAFENKAVPGATAGQYEDEMTVSLIAY</sequence>
<gene>
    <name evidence="1" type="ORF">ACGRHZ_26425</name>
</gene>
<dbReference type="EMBL" id="JBIHSE010000002">
    <property type="protein sequence ID" value="MFH0274814.1"/>
    <property type="molecule type" value="Genomic_DNA"/>
</dbReference>
<dbReference type="RefSeq" id="WP_394633135.1">
    <property type="nucleotide sequence ID" value="NZ_JBIHSE010000002.1"/>
</dbReference>
<evidence type="ECO:0000313" key="2">
    <source>
        <dbReference type="Proteomes" id="UP001607221"/>
    </source>
</evidence>
<name>A0ABW7JF92_9VIBR</name>
<evidence type="ECO:0008006" key="3">
    <source>
        <dbReference type="Google" id="ProtNLM"/>
    </source>
</evidence>
<proteinExistence type="predicted"/>
<reference evidence="1 2" key="1">
    <citation type="submission" date="2024-10" db="EMBL/GenBank/DDBJ databases">
        <authorList>
            <person name="Yibar A."/>
            <person name="Saticioglu I.B."/>
            <person name="Duman M."/>
            <person name="Ajmi N."/>
            <person name="Gurler F."/>
            <person name="Ay H."/>
            <person name="Onuk E."/>
            <person name="Guler S."/>
            <person name="Romalde J.L."/>
        </authorList>
    </citation>
    <scope>NUCLEOTIDE SEQUENCE [LARGE SCALE GENOMIC DNA]</scope>
    <source>
        <strain evidence="1 2">1-TCBS-A</strain>
    </source>
</reference>
<dbReference type="Proteomes" id="UP001607221">
    <property type="component" value="Unassembled WGS sequence"/>
</dbReference>
<evidence type="ECO:0000313" key="1">
    <source>
        <dbReference type="EMBL" id="MFH0274814.1"/>
    </source>
</evidence>
<keyword evidence="2" id="KW-1185">Reference proteome</keyword>
<comment type="caution">
    <text evidence="1">The sequence shown here is derived from an EMBL/GenBank/DDBJ whole genome shotgun (WGS) entry which is preliminary data.</text>
</comment>
<protein>
    <recommendedName>
        <fullName evidence="3">Fimbrial-type adhesion domain-containing protein</fullName>
    </recommendedName>
</protein>